<dbReference type="EMBL" id="GGEC01053400">
    <property type="protein sequence ID" value="MBX33884.1"/>
    <property type="molecule type" value="Transcribed_RNA"/>
</dbReference>
<keyword evidence="1" id="KW-0812">Transmembrane</keyword>
<feature type="transmembrane region" description="Helical" evidence="1">
    <location>
        <begin position="15"/>
        <end position="35"/>
    </location>
</feature>
<protein>
    <submittedName>
        <fullName evidence="2">GTP-binding protein alpha subunit gna</fullName>
    </submittedName>
</protein>
<evidence type="ECO:0000313" key="2">
    <source>
        <dbReference type="EMBL" id="MBX33884.1"/>
    </source>
</evidence>
<reference evidence="2" key="1">
    <citation type="submission" date="2018-02" db="EMBL/GenBank/DDBJ databases">
        <title>Rhizophora mucronata_Transcriptome.</title>
        <authorList>
            <person name="Meera S.P."/>
            <person name="Sreeshan A."/>
            <person name="Augustine A."/>
        </authorList>
    </citation>
    <scope>NUCLEOTIDE SEQUENCE</scope>
    <source>
        <tissue evidence="2">Leaf</tissue>
    </source>
</reference>
<evidence type="ECO:0000256" key="1">
    <source>
        <dbReference type="SAM" id="Phobius"/>
    </source>
</evidence>
<name>A0A2P2MUI5_RHIMU</name>
<keyword evidence="1" id="KW-1133">Transmembrane helix</keyword>
<organism evidence="2">
    <name type="scientific">Rhizophora mucronata</name>
    <name type="common">Asiatic mangrove</name>
    <dbReference type="NCBI Taxonomy" id="61149"/>
    <lineage>
        <taxon>Eukaryota</taxon>
        <taxon>Viridiplantae</taxon>
        <taxon>Streptophyta</taxon>
        <taxon>Embryophyta</taxon>
        <taxon>Tracheophyta</taxon>
        <taxon>Spermatophyta</taxon>
        <taxon>Magnoliopsida</taxon>
        <taxon>eudicotyledons</taxon>
        <taxon>Gunneridae</taxon>
        <taxon>Pentapetalae</taxon>
        <taxon>rosids</taxon>
        <taxon>fabids</taxon>
        <taxon>Malpighiales</taxon>
        <taxon>Rhizophoraceae</taxon>
        <taxon>Rhizophora</taxon>
    </lineage>
</organism>
<dbReference type="AlphaFoldDB" id="A0A2P2MUI5"/>
<accession>A0A2P2MUI5</accession>
<proteinExistence type="predicted"/>
<sequence length="57" mass="6856">MRQSSSWREHISHQFSPALSLFLLHLCSGTTKYLYHQLRKRKKVRKRVRKNNEGFAV</sequence>
<keyword evidence="1" id="KW-0472">Membrane</keyword>